<evidence type="ECO:0000313" key="3">
    <source>
        <dbReference type="Proteomes" id="UP000298493"/>
    </source>
</evidence>
<keyword evidence="1" id="KW-0732">Signal</keyword>
<accession>A0A4Z1NQ93</accession>
<name>A0A4Z1NQ93_9PEZI</name>
<organism evidence="2 3">
    <name type="scientific">Venturia nashicola</name>
    <dbReference type="NCBI Taxonomy" id="86259"/>
    <lineage>
        <taxon>Eukaryota</taxon>
        <taxon>Fungi</taxon>
        <taxon>Dikarya</taxon>
        <taxon>Ascomycota</taxon>
        <taxon>Pezizomycotina</taxon>
        <taxon>Dothideomycetes</taxon>
        <taxon>Pleosporomycetidae</taxon>
        <taxon>Venturiales</taxon>
        <taxon>Venturiaceae</taxon>
        <taxon>Venturia</taxon>
    </lineage>
</organism>
<protein>
    <submittedName>
        <fullName evidence="2">WD repeat-containing protein 5</fullName>
    </submittedName>
</protein>
<evidence type="ECO:0000256" key="1">
    <source>
        <dbReference type="SAM" id="SignalP"/>
    </source>
</evidence>
<gene>
    <name evidence="2" type="ORF">E6O75_ATG09617</name>
</gene>
<dbReference type="AlphaFoldDB" id="A0A4Z1NQ93"/>
<proteinExistence type="predicted"/>
<keyword evidence="3" id="KW-1185">Reference proteome</keyword>
<sequence length="97" mass="10950">MQFQTLLPAILFAQSSFAYFCCFEYWDSVHAFQYHRYFGSNAVVPWTPFEGCTVTVNTYGSDCSKWTHIVTPGCRADTPRLHIGVAPNNKCTSPGKM</sequence>
<dbReference type="Proteomes" id="UP000298493">
    <property type="component" value="Unassembled WGS sequence"/>
</dbReference>
<dbReference type="EMBL" id="SNSC02000017">
    <property type="protein sequence ID" value="TID16851.1"/>
    <property type="molecule type" value="Genomic_DNA"/>
</dbReference>
<evidence type="ECO:0000313" key="2">
    <source>
        <dbReference type="EMBL" id="TID16851.1"/>
    </source>
</evidence>
<feature type="signal peptide" evidence="1">
    <location>
        <begin position="1"/>
        <end position="31"/>
    </location>
</feature>
<feature type="chain" id="PRO_5021266105" evidence="1">
    <location>
        <begin position="32"/>
        <end position="97"/>
    </location>
</feature>
<reference evidence="2 3" key="1">
    <citation type="submission" date="2019-04" db="EMBL/GenBank/DDBJ databases">
        <title>High contiguity whole genome sequence and gene annotation resource for two Venturia nashicola isolates.</title>
        <authorList>
            <person name="Prokchorchik M."/>
            <person name="Won K."/>
            <person name="Lee Y."/>
            <person name="Choi E.D."/>
            <person name="Segonzac C."/>
            <person name="Sohn K.H."/>
        </authorList>
    </citation>
    <scope>NUCLEOTIDE SEQUENCE [LARGE SCALE GENOMIC DNA]</scope>
    <source>
        <strain evidence="2 3">PRI2</strain>
    </source>
</reference>
<comment type="caution">
    <text evidence="2">The sequence shown here is derived from an EMBL/GenBank/DDBJ whole genome shotgun (WGS) entry which is preliminary data.</text>
</comment>